<dbReference type="AlphaFoldDB" id="A0A381Y822"/>
<sequence>MLLQILLEEPGDLLELGLVPRVGIDEGLMCIQAGASEIGFVQRCNLLHRFGSSRLAKRIGRAEQLEDAQVVEKDANRFRWLVE</sequence>
<name>A0A381Y822_9ZZZZ</name>
<organism evidence="1">
    <name type="scientific">marine metagenome</name>
    <dbReference type="NCBI Taxonomy" id="408172"/>
    <lineage>
        <taxon>unclassified sequences</taxon>
        <taxon>metagenomes</taxon>
        <taxon>ecological metagenomes</taxon>
    </lineage>
</organism>
<reference evidence="1" key="1">
    <citation type="submission" date="2018-05" db="EMBL/GenBank/DDBJ databases">
        <authorList>
            <person name="Lanie J.A."/>
            <person name="Ng W.-L."/>
            <person name="Kazmierczak K.M."/>
            <person name="Andrzejewski T.M."/>
            <person name="Davidsen T.M."/>
            <person name="Wayne K.J."/>
            <person name="Tettelin H."/>
            <person name="Glass J.I."/>
            <person name="Rusch D."/>
            <person name="Podicherti R."/>
            <person name="Tsui H.-C.T."/>
            <person name="Winkler M.E."/>
        </authorList>
    </citation>
    <scope>NUCLEOTIDE SEQUENCE</scope>
</reference>
<dbReference type="EMBL" id="UINC01017487">
    <property type="protein sequence ID" value="SVA72557.1"/>
    <property type="molecule type" value="Genomic_DNA"/>
</dbReference>
<protein>
    <submittedName>
        <fullName evidence="1">Uncharacterized protein</fullName>
    </submittedName>
</protein>
<gene>
    <name evidence="1" type="ORF">METZ01_LOCUS125411</name>
</gene>
<evidence type="ECO:0000313" key="1">
    <source>
        <dbReference type="EMBL" id="SVA72557.1"/>
    </source>
</evidence>
<proteinExistence type="predicted"/>
<accession>A0A381Y822</accession>